<dbReference type="AlphaFoldDB" id="A0A6J6UCA6"/>
<dbReference type="GO" id="GO:0016787">
    <property type="term" value="F:hydrolase activity"/>
    <property type="evidence" value="ECO:0007669"/>
    <property type="project" value="UniProtKB-KW"/>
</dbReference>
<evidence type="ECO:0000259" key="2">
    <source>
        <dbReference type="Pfam" id="PF00857"/>
    </source>
</evidence>
<proteinExistence type="predicted"/>
<dbReference type="Pfam" id="PF00857">
    <property type="entry name" value="Isochorismatase"/>
    <property type="match status" value="1"/>
</dbReference>
<keyword evidence="1" id="KW-0378">Hydrolase</keyword>
<reference evidence="3" key="1">
    <citation type="submission" date="2020-05" db="EMBL/GenBank/DDBJ databases">
        <authorList>
            <person name="Chiriac C."/>
            <person name="Salcher M."/>
            <person name="Ghai R."/>
            <person name="Kavagutti S V."/>
        </authorList>
    </citation>
    <scope>NUCLEOTIDE SEQUENCE</scope>
</reference>
<organism evidence="3">
    <name type="scientific">freshwater metagenome</name>
    <dbReference type="NCBI Taxonomy" id="449393"/>
    <lineage>
        <taxon>unclassified sequences</taxon>
        <taxon>metagenomes</taxon>
        <taxon>ecological metagenomes</taxon>
    </lineage>
</organism>
<dbReference type="CDD" id="cd00431">
    <property type="entry name" value="cysteine_hydrolases"/>
    <property type="match status" value="1"/>
</dbReference>
<evidence type="ECO:0000256" key="1">
    <source>
        <dbReference type="ARBA" id="ARBA00022801"/>
    </source>
</evidence>
<dbReference type="PANTHER" id="PTHR43540:SF6">
    <property type="entry name" value="ISOCHORISMATASE-LIKE DOMAIN-CONTAINING PROTEIN"/>
    <property type="match status" value="1"/>
</dbReference>
<dbReference type="EMBL" id="CAFABA010000162">
    <property type="protein sequence ID" value="CAB4836286.1"/>
    <property type="molecule type" value="Genomic_DNA"/>
</dbReference>
<dbReference type="InterPro" id="IPR000868">
    <property type="entry name" value="Isochorismatase-like_dom"/>
</dbReference>
<protein>
    <submittedName>
        <fullName evidence="3">Unannotated protein</fullName>
    </submittedName>
</protein>
<evidence type="ECO:0000313" key="5">
    <source>
        <dbReference type="EMBL" id="CAB4892697.1"/>
    </source>
</evidence>
<dbReference type="EMBL" id="CAFBOS010000115">
    <property type="protein sequence ID" value="CAB5003838.1"/>
    <property type="molecule type" value="Genomic_DNA"/>
</dbReference>
<dbReference type="PANTHER" id="PTHR43540">
    <property type="entry name" value="PEROXYUREIDOACRYLATE/UREIDOACRYLATE AMIDOHYDROLASE-RELATED"/>
    <property type="match status" value="1"/>
</dbReference>
<sequence>MPIDLRALVNPETTAVLTMELQRGITGDLAAMQQLAEEVRALGVVDNAARLCAGARAVGASVVHCTAAFRPDEQGSAFTSRLSKASRKLNQGRLNIGAEGVQVMPELDPQPSDVEVQRIHGMGPFTGTSLDQILRNMGITTIVATGNSINVGVLALVLSAHDLGYQVVVPRDAVAGVPKAYGDAVLENTIGLLSTVTTTDEVLGAWA</sequence>
<dbReference type="EMBL" id="CAFBMH010000008">
    <property type="protein sequence ID" value="CAB4892697.1"/>
    <property type="molecule type" value="Genomic_DNA"/>
</dbReference>
<dbReference type="InterPro" id="IPR050272">
    <property type="entry name" value="Isochorismatase-like_hydrls"/>
</dbReference>
<dbReference type="EMBL" id="CAEZYR010000089">
    <property type="protein sequence ID" value="CAB4756955.1"/>
    <property type="molecule type" value="Genomic_DNA"/>
</dbReference>
<evidence type="ECO:0000313" key="3">
    <source>
        <dbReference type="EMBL" id="CAB4756955.1"/>
    </source>
</evidence>
<dbReference type="Gene3D" id="3.40.50.850">
    <property type="entry name" value="Isochorismatase-like"/>
    <property type="match status" value="1"/>
</dbReference>
<accession>A0A6J6UCA6</accession>
<dbReference type="SUPFAM" id="SSF52499">
    <property type="entry name" value="Isochorismatase-like hydrolases"/>
    <property type="match status" value="1"/>
</dbReference>
<evidence type="ECO:0000313" key="4">
    <source>
        <dbReference type="EMBL" id="CAB4836286.1"/>
    </source>
</evidence>
<gene>
    <name evidence="3" type="ORF">UFOPK2754_02164</name>
    <name evidence="4" type="ORF">UFOPK3139_02774</name>
    <name evidence="5" type="ORF">UFOPK3543_00389</name>
    <name evidence="6" type="ORF">UFOPK3967_01811</name>
</gene>
<name>A0A6J6UCA6_9ZZZZ</name>
<feature type="domain" description="Isochorismatase-like" evidence="2">
    <location>
        <begin position="14"/>
        <end position="201"/>
    </location>
</feature>
<dbReference type="InterPro" id="IPR036380">
    <property type="entry name" value="Isochorismatase-like_sf"/>
</dbReference>
<evidence type="ECO:0000313" key="6">
    <source>
        <dbReference type="EMBL" id="CAB5003838.1"/>
    </source>
</evidence>